<keyword evidence="7" id="KW-0456">Lyase</keyword>
<organism evidence="7 8">
    <name type="scientific">Knufia obscura</name>
    <dbReference type="NCBI Taxonomy" id="1635080"/>
    <lineage>
        <taxon>Eukaryota</taxon>
        <taxon>Fungi</taxon>
        <taxon>Dikarya</taxon>
        <taxon>Ascomycota</taxon>
        <taxon>Pezizomycotina</taxon>
        <taxon>Eurotiomycetes</taxon>
        <taxon>Chaetothyriomycetidae</taxon>
        <taxon>Chaetothyriales</taxon>
        <taxon>Trichomeriaceae</taxon>
        <taxon>Knufia</taxon>
    </lineage>
</organism>
<dbReference type="PANTHER" id="PTHR11455:SF18">
    <property type="entry name" value="SI:CH1073-390K14.1"/>
    <property type="match status" value="1"/>
</dbReference>
<keyword evidence="4" id="KW-0274">FAD</keyword>
<dbReference type="Pfam" id="PF03441">
    <property type="entry name" value="FAD_binding_7"/>
    <property type="match status" value="1"/>
</dbReference>
<dbReference type="Gene3D" id="3.40.50.620">
    <property type="entry name" value="HUPs"/>
    <property type="match status" value="1"/>
</dbReference>
<comment type="caution">
    <text evidence="7">The sequence shown here is derived from an EMBL/GenBank/DDBJ whole genome shotgun (WGS) entry which is preliminary data.</text>
</comment>
<feature type="region of interest" description="Disordered" evidence="5">
    <location>
        <begin position="1"/>
        <end position="107"/>
    </location>
</feature>
<accession>A0ABR0RZG7</accession>
<evidence type="ECO:0000256" key="2">
    <source>
        <dbReference type="ARBA" id="ARBA00005862"/>
    </source>
</evidence>
<feature type="compositionally biased region" description="Low complexity" evidence="5">
    <location>
        <begin position="27"/>
        <end position="40"/>
    </location>
</feature>
<dbReference type="GO" id="GO:0003904">
    <property type="term" value="F:deoxyribodipyrimidine photo-lyase activity"/>
    <property type="evidence" value="ECO:0007669"/>
    <property type="project" value="UniProtKB-EC"/>
</dbReference>
<dbReference type="SUPFAM" id="SSF52425">
    <property type="entry name" value="Cryptochrome/photolyase, N-terminal domain"/>
    <property type="match status" value="1"/>
</dbReference>
<evidence type="ECO:0000256" key="3">
    <source>
        <dbReference type="ARBA" id="ARBA00022630"/>
    </source>
</evidence>
<sequence length="660" mass="74780">MPAVAGTKRKAQTAIDAFISPKKRAVPPAATSTSPSSAPTLSMKEEQDPHGPGDSTTATADVTATANVTAQPEDTTPSSSLSEWKTRAHSRPPNPKHSDPTRYKDSKIAEQNGIILRDFYPPEISNARARKYATGEIERPITTLERTIRETQGARDAIEVADNGCVVHWFKSDLRLRDNRALSLAADKARGARVPLICVYLVSPQDFVAHLMAPVRVDFVLRNLGDLKRRLGELDVPLYVETVQKRRDVPGRLVELCGSWGARHVFCNMEYEVDELRREEGLTRMCLQQGIDFTVVHDTCVVEPGLLTTAAGGQMSVYSPWHRKWCAWLKEHPELLAEFEAPGRNPPVVRERYGEVLETPIPEAPPEKSLTNEEKERYARLWPVGEDEAHARLQKFILERIKAYHTNRNLPAGDHTSSLSAHLAAGTLAARTVVREAFRASGLKTITDDRQNGHMMWIGEVAWRDFYKHVLCGWPYICMGVAFKPEYNNIEWEYDDEKFRAWETGRTGYPLIDAAMRQCHEQAYLHNRVRMCVASFLAKDLMIDWRMGERWFMEHLIDGDFASNNGGWGFSASCGVDPQPYFRIFNPILQSEKFDEAGDYIRRWVPELRDVKGKAIHDPYGRGAEALARLRGYPRMIVDHKVARERCLRRYKEGIGRSTA</sequence>
<keyword evidence="3" id="KW-0285">Flavoprotein</keyword>
<evidence type="ECO:0000313" key="7">
    <source>
        <dbReference type="EMBL" id="KAK5945802.1"/>
    </source>
</evidence>
<dbReference type="PROSITE" id="PS51645">
    <property type="entry name" value="PHR_CRY_ALPHA_BETA"/>
    <property type="match status" value="1"/>
</dbReference>
<dbReference type="EMBL" id="JAVHJV010000002">
    <property type="protein sequence ID" value="KAK5945802.1"/>
    <property type="molecule type" value="Genomic_DNA"/>
</dbReference>
<dbReference type="InterPro" id="IPR036155">
    <property type="entry name" value="Crypto/Photolyase_N_sf"/>
</dbReference>
<comment type="similarity">
    <text evidence="2">Belongs to the DNA photolyase class-1 family.</text>
</comment>
<dbReference type="InterPro" id="IPR014729">
    <property type="entry name" value="Rossmann-like_a/b/a_fold"/>
</dbReference>
<dbReference type="Proteomes" id="UP001334248">
    <property type="component" value="Unassembled WGS sequence"/>
</dbReference>
<reference evidence="7 8" key="1">
    <citation type="journal article" date="2023" name="Res Sq">
        <title>Genomic and morphological characterization of Knufia obscura isolated from the Mars 2020 spacecraft assembly facility.</title>
        <authorList>
            <person name="Chander A.M."/>
            <person name="Teixeira M.M."/>
            <person name="Singh N.K."/>
            <person name="Williams M.P."/>
            <person name="Parker C.W."/>
            <person name="Leo P."/>
            <person name="Stajich J.E."/>
            <person name="Torok T."/>
            <person name="Tighe S."/>
            <person name="Mason C.E."/>
            <person name="Venkateswaran K."/>
        </authorList>
    </citation>
    <scope>NUCLEOTIDE SEQUENCE [LARGE SCALE GENOMIC DNA]</scope>
    <source>
        <strain evidence="7 8">CCFEE 5817</strain>
    </source>
</reference>
<dbReference type="EC" id="4.1.99.3" evidence="7"/>
<dbReference type="PANTHER" id="PTHR11455">
    <property type="entry name" value="CRYPTOCHROME"/>
    <property type="match status" value="1"/>
</dbReference>
<dbReference type="SUPFAM" id="SSF48173">
    <property type="entry name" value="Cryptochrome/photolyase FAD-binding domain"/>
    <property type="match status" value="1"/>
</dbReference>
<feature type="compositionally biased region" description="Polar residues" evidence="5">
    <location>
        <begin position="72"/>
        <end position="83"/>
    </location>
</feature>
<dbReference type="Gene3D" id="1.25.40.80">
    <property type="match status" value="1"/>
</dbReference>
<gene>
    <name evidence="7" type="primary">PHR1</name>
    <name evidence="7" type="ORF">PMZ80_003010</name>
</gene>
<feature type="compositionally biased region" description="Low complexity" evidence="5">
    <location>
        <begin position="56"/>
        <end position="70"/>
    </location>
</feature>
<dbReference type="InterPro" id="IPR036134">
    <property type="entry name" value="Crypto/Photolyase_FAD-like_sf"/>
</dbReference>
<dbReference type="PRINTS" id="PR00147">
    <property type="entry name" value="DNAPHOTLYASE"/>
</dbReference>
<dbReference type="InterPro" id="IPR006050">
    <property type="entry name" value="DNA_photolyase_N"/>
</dbReference>
<dbReference type="RefSeq" id="XP_064733892.1">
    <property type="nucleotide sequence ID" value="XM_064871439.1"/>
</dbReference>
<dbReference type="Pfam" id="PF00875">
    <property type="entry name" value="DNA_photolyase"/>
    <property type="match status" value="1"/>
</dbReference>
<dbReference type="Gene3D" id="1.10.579.10">
    <property type="entry name" value="DNA Cyclobutane Dipyrimidine Photolyase, subunit A, domain 3"/>
    <property type="match status" value="1"/>
</dbReference>
<dbReference type="GeneID" id="89996459"/>
<evidence type="ECO:0000313" key="8">
    <source>
        <dbReference type="Proteomes" id="UP001334248"/>
    </source>
</evidence>
<evidence type="ECO:0000256" key="1">
    <source>
        <dbReference type="ARBA" id="ARBA00001974"/>
    </source>
</evidence>
<keyword evidence="8" id="KW-1185">Reference proteome</keyword>
<feature type="domain" description="Photolyase/cryptochrome alpha/beta" evidence="6">
    <location>
        <begin position="164"/>
        <end position="301"/>
    </location>
</feature>
<comment type="cofactor">
    <cofactor evidence="1">
        <name>FAD</name>
        <dbReference type="ChEBI" id="CHEBI:57692"/>
    </cofactor>
</comment>
<proteinExistence type="inferred from homology"/>
<dbReference type="InterPro" id="IPR002081">
    <property type="entry name" value="Cryptochrome/DNA_photolyase_1"/>
</dbReference>
<evidence type="ECO:0000259" key="6">
    <source>
        <dbReference type="PROSITE" id="PS51645"/>
    </source>
</evidence>
<feature type="compositionally biased region" description="Basic and acidic residues" evidence="5">
    <location>
        <begin position="96"/>
        <end position="107"/>
    </location>
</feature>
<name>A0ABR0RZG7_9EURO</name>
<dbReference type="InterPro" id="IPR005101">
    <property type="entry name" value="Cryptochr/Photolyase_FAD-bd"/>
</dbReference>
<evidence type="ECO:0000256" key="5">
    <source>
        <dbReference type="SAM" id="MobiDB-lite"/>
    </source>
</evidence>
<evidence type="ECO:0000256" key="4">
    <source>
        <dbReference type="ARBA" id="ARBA00022827"/>
    </source>
</evidence>
<protein>
    <submittedName>
        <fullName evidence="7">DNA photolyase phr1</fullName>
        <ecNumber evidence="7">4.1.99.3</ecNumber>
    </submittedName>
</protein>